<accession>A0A914Q6E8</accession>
<evidence type="ECO:0000313" key="2">
    <source>
        <dbReference type="WBParaSite" id="PDA_v2.g26979.t1"/>
    </source>
</evidence>
<protein>
    <submittedName>
        <fullName evidence="2">Uncharacterized protein</fullName>
    </submittedName>
</protein>
<keyword evidence="1" id="KW-1185">Reference proteome</keyword>
<dbReference type="AlphaFoldDB" id="A0A914Q6E8"/>
<name>A0A914Q6E8_9BILA</name>
<proteinExistence type="predicted"/>
<sequence>MAQNSLSMNECKQCKSLSHKSWCTHDQAITKCFSCFSRHHYAFLCPFRNTNTLKWFVPKIDKNLLTRFFKTFDPLEQYSMVISAPETLNFIGLKKVQVKPFLWINGCAKFSDDDTVVVIDEEVRILPLPSEDDKTVFDSNSDAYLKFVEAVSKKQLFIKAQKTTLANAILSLEFFSYFLSPITEVFNCYKLTLTSSITFAEILKKLPNLEDLSFLDTNVEMGNEWVEDLKIYGKNILKLNIETNYFNFNAKELAKIIKVSALN</sequence>
<dbReference type="Proteomes" id="UP000887578">
    <property type="component" value="Unplaced"/>
</dbReference>
<dbReference type="WBParaSite" id="PDA_v2.g26979.t1">
    <property type="protein sequence ID" value="PDA_v2.g26979.t1"/>
    <property type="gene ID" value="PDA_v2.g26979"/>
</dbReference>
<organism evidence="1 2">
    <name type="scientific">Panagrolaimus davidi</name>
    <dbReference type="NCBI Taxonomy" id="227884"/>
    <lineage>
        <taxon>Eukaryota</taxon>
        <taxon>Metazoa</taxon>
        <taxon>Ecdysozoa</taxon>
        <taxon>Nematoda</taxon>
        <taxon>Chromadorea</taxon>
        <taxon>Rhabditida</taxon>
        <taxon>Tylenchina</taxon>
        <taxon>Panagrolaimomorpha</taxon>
        <taxon>Panagrolaimoidea</taxon>
        <taxon>Panagrolaimidae</taxon>
        <taxon>Panagrolaimus</taxon>
    </lineage>
</organism>
<evidence type="ECO:0000313" key="1">
    <source>
        <dbReference type="Proteomes" id="UP000887578"/>
    </source>
</evidence>
<reference evidence="2" key="1">
    <citation type="submission" date="2022-11" db="UniProtKB">
        <authorList>
            <consortium name="WormBaseParasite"/>
        </authorList>
    </citation>
    <scope>IDENTIFICATION</scope>
</reference>